<evidence type="ECO:0000313" key="2">
    <source>
        <dbReference type="Proteomes" id="UP000315540"/>
    </source>
</evidence>
<evidence type="ECO:0000313" key="1">
    <source>
        <dbReference type="EMBL" id="TPN82968.1"/>
    </source>
</evidence>
<sequence>MLTTYQDKIIQKVVKHFEGLHNIEILDILQKIETLLVGGNSPFQAANFKKRLTTDTIKRSVFPISNKGYYQLEDDCHFLSVYRLVTFTPIVNFETLCFTMANDIETYELTNDNIIKAFTATTLEKEIKSFIQGNKVTRRNTNTKRLLLLEYLEQFDPVNIWTP</sequence>
<dbReference type="RefSeq" id="WP_140596489.1">
    <property type="nucleotide sequence ID" value="NZ_VFWZ01000008.1"/>
</dbReference>
<dbReference type="AlphaFoldDB" id="A0A504J4Y5"/>
<name>A0A504J4Y5_9FLAO</name>
<dbReference type="OrthoDB" id="1162919at2"/>
<comment type="caution">
    <text evidence="1">The sequence shown here is derived from an EMBL/GenBank/DDBJ whole genome shotgun (WGS) entry which is preliminary data.</text>
</comment>
<gene>
    <name evidence="1" type="ORF">FHK87_21315</name>
</gene>
<dbReference type="Proteomes" id="UP000315540">
    <property type="component" value="Unassembled WGS sequence"/>
</dbReference>
<protein>
    <submittedName>
        <fullName evidence="1">Uncharacterized protein</fullName>
    </submittedName>
</protein>
<dbReference type="EMBL" id="VFWZ01000008">
    <property type="protein sequence ID" value="TPN82968.1"/>
    <property type="molecule type" value="Genomic_DNA"/>
</dbReference>
<proteinExistence type="predicted"/>
<organism evidence="1 2">
    <name type="scientific">Aquimarina algicola</name>
    <dbReference type="NCBI Taxonomy" id="2589995"/>
    <lineage>
        <taxon>Bacteria</taxon>
        <taxon>Pseudomonadati</taxon>
        <taxon>Bacteroidota</taxon>
        <taxon>Flavobacteriia</taxon>
        <taxon>Flavobacteriales</taxon>
        <taxon>Flavobacteriaceae</taxon>
        <taxon>Aquimarina</taxon>
    </lineage>
</organism>
<reference evidence="1 2" key="1">
    <citation type="submission" date="2019-06" db="EMBL/GenBank/DDBJ databases">
        <authorList>
            <person name="Meng X."/>
        </authorList>
    </citation>
    <scope>NUCLEOTIDE SEQUENCE [LARGE SCALE GENOMIC DNA]</scope>
    <source>
        <strain evidence="1 2">M625</strain>
    </source>
</reference>
<keyword evidence="2" id="KW-1185">Reference proteome</keyword>
<accession>A0A504J4Y5</accession>